<keyword evidence="12" id="KW-0732">Signal</keyword>
<dbReference type="PANTHER" id="PTHR48056">
    <property type="entry name" value="LRR RECEPTOR-LIKE SERINE/THREONINE-PROTEIN KINASE-RELATED"/>
    <property type="match status" value="1"/>
</dbReference>
<comment type="similarity">
    <text evidence="2">Belongs to the protein kinase superfamily. Ser/Thr protein kinase family.</text>
</comment>
<dbReference type="PROSITE" id="PS50011">
    <property type="entry name" value="PROTEIN_KINASE_DOM"/>
    <property type="match status" value="1"/>
</dbReference>
<keyword evidence="9" id="KW-0433">Leucine-rich repeat</keyword>
<dbReference type="Gene3D" id="3.80.10.10">
    <property type="entry name" value="Ribonuclease Inhibitor"/>
    <property type="match status" value="4"/>
</dbReference>
<dbReference type="FunFam" id="3.80.10.10:FF:000356">
    <property type="entry name" value="LRR receptor-like serine/threonine-protein kinase"/>
    <property type="match status" value="1"/>
</dbReference>
<dbReference type="SUPFAM" id="SSF56112">
    <property type="entry name" value="Protein kinase-like (PK-like)"/>
    <property type="match status" value="1"/>
</dbReference>
<feature type="transmembrane region" description="Helical" evidence="25">
    <location>
        <begin position="817"/>
        <end position="839"/>
    </location>
</feature>
<evidence type="ECO:0000256" key="14">
    <source>
        <dbReference type="ARBA" id="ARBA00022741"/>
    </source>
</evidence>
<comment type="catalytic activity">
    <reaction evidence="22">
        <text>L-seryl-[protein] + ATP = O-phospho-L-seryl-[protein] + ADP + H(+)</text>
        <dbReference type="Rhea" id="RHEA:17989"/>
        <dbReference type="Rhea" id="RHEA-COMP:9863"/>
        <dbReference type="Rhea" id="RHEA-COMP:11604"/>
        <dbReference type="ChEBI" id="CHEBI:15378"/>
        <dbReference type="ChEBI" id="CHEBI:29999"/>
        <dbReference type="ChEBI" id="CHEBI:30616"/>
        <dbReference type="ChEBI" id="CHEBI:83421"/>
        <dbReference type="ChEBI" id="CHEBI:456216"/>
        <dbReference type="EC" id="2.7.11.1"/>
    </reaction>
</comment>
<dbReference type="InterPro" id="IPR003591">
    <property type="entry name" value="Leu-rich_rpt_typical-subtyp"/>
</dbReference>
<dbReference type="GO" id="GO:0048508">
    <property type="term" value="P:embryonic meristem development"/>
    <property type="evidence" value="ECO:0007669"/>
    <property type="project" value="UniProtKB-ARBA"/>
</dbReference>
<dbReference type="GO" id="GO:0009942">
    <property type="term" value="P:longitudinal axis specification"/>
    <property type="evidence" value="ECO:0007669"/>
    <property type="project" value="UniProtKB-ARBA"/>
</dbReference>
<reference evidence="27 28" key="1">
    <citation type="submission" date="2019-04" db="EMBL/GenBank/DDBJ databases">
        <title>An improved genome assembly and genetic linkage map for asparagus bean, Vigna unguiculata ssp. sesquipedialis.</title>
        <authorList>
            <person name="Xia Q."/>
            <person name="Zhang R."/>
            <person name="Dong Y."/>
        </authorList>
    </citation>
    <scope>NUCLEOTIDE SEQUENCE [LARGE SCALE GENOMIC DNA]</scope>
    <source>
        <tissue evidence="27">Leaf</tissue>
    </source>
</reference>
<evidence type="ECO:0000256" key="4">
    <source>
        <dbReference type="ARBA" id="ARBA00012513"/>
    </source>
</evidence>
<evidence type="ECO:0000256" key="9">
    <source>
        <dbReference type="ARBA" id="ARBA00022614"/>
    </source>
</evidence>
<keyword evidence="14 23" id="KW-0547">Nucleotide-binding</keyword>
<dbReference type="GO" id="GO:0004674">
    <property type="term" value="F:protein serine/threonine kinase activity"/>
    <property type="evidence" value="ECO:0007669"/>
    <property type="project" value="UniProtKB-KW"/>
</dbReference>
<evidence type="ECO:0000256" key="22">
    <source>
        <dbReference type="ARBA" id="ARBA00048679"/>
    </source>
</evidence>
<feature type="binding site" evidence="23">
    <location>
        <position position="907"/>
    </location>
    <ligand>
        <name>ATP</name>
        <dbReference type="ChEBI" id="CHEBI:30616"/>
    </ligand>
</feature>
<dbReference type="FunFam" id="1.10.510.10:FF:000192">
    <property type="entry name" value="LRR receptor-like serine/threonine-protein kinase RPK2"/>
    <property type="match status" value="1"/>
</dbReference>
<dbReference type="InterPro" id="IPR000719">
    <property type="entry name" value="Prot_kinase_dom"/>
</dbReference>
<feature type="compositionally biased region" description="Polar residues" evidence="24">
    <location>
        <begin position="1"/>
        <end position="11"/>
    </location>
</feature>
<comment type="subcellular location">
    <subcellularLocation>
        <location evidence="1">Cell membrane</location>
        <topology evidence="1">Single-pass type I membrane protein</topology>
    </subcellularLocation>
</comment>
<evidence type="ECO:0000256" key="24">
    <source>
        <dbReference type="SAM" id="MobiDB-lite"/>
    </source>
</evidence>
<dbReference type="Pfam" id="PF00560">
    <property type="entry name" value="LRR_1"/>
    <property type="match status" value="10"/>
</dbReference>
<dbReference type="InterPro" id="IPR013210">
    <property type="entry name" value="LRR_N_plant-typ"/>
</dbReference>
<accession>A0A4D6LUH5</accession>
<dbReference type="Gene3D" id="1.10.510.10">
    <property type="entry name" value="Transferase(Phosphotransferase) domain 1"/>
    <property type="match status" value="1"/>
</dbReference>
<evidence type="ECO:0000256" key="21">
    <source>
        <dbReference type="ARBA" id="ARBA00047899"/>
    </source>
</evidence>
<proteinExistence type="inferred from homology"/>
<dbReference type="EC" id="2.7.11.1" evidence="4"/>
<evidence type="ECO:0000256" key="17">
    <source>
        <dbReference type="ARBA" id="ARBA00022989"/>
    </source>
</evidence>
<comment type="similarity">
    <text evidence="3">Belongs to the RLP family.</text>
</comment>
<dbReference type="InterPro" id="IPR008271">
    <property type="entry name" value="Ser/Thr_kinase_AS"/>
</dbReference>
<evidence type="ECO:0000256" key="2">
    <source>
        <dbReference type="ARBA" id="ARBA00008684"/>
    </source>
</evidence>
<keyword evidence="8" id="KW-0597">Phosphoprotein</keyword>
<evidence type="ECO:0000256" key="10">
    <source>
        <dbReference type="ARBA" id="ARBA00022679"/>
    </source>
</evidence>
<evidence type="ECO:0000256" key="7">
    <source>
        <dbReference type="ARBA" id="ARBA00022527"/>
    </source>
</evidence>
<keyword evidence="17 25" id="KW-1133">Transmembrane helix</keyword>
<dbReference type="FunFam" id="3.30.200.20:FF:000260">
    <property type="entry name" value="LRR receptor-like serine/threonine-protein kinase RPK2"/>
    <property type="match status" value="1"/>
</dbReference>
<feature type="region of interest" description="Disordered" evidence="24">
    <location>
        <begin position="786"/>
        <end position="808"/>
    </location>
</feature>
<feature type="region of interest" description="Disordered" evidence="24">
    <location>
        <begin position="1"/>
        <end position="28"/>
    </location>
</feature>
<dbReference type="Gramene" id="Vigun04g060200.1.v1.2">
    <property type="protein sequence ID" value="Vigun04g060200.1.v1.2.CDS.1"/>
    <property type="gene ID" value="Vigun04g060200.v1.2"/>
</dbReference>
<evidence type="ECO:0000256" key="1">
    <source>
        <dbReference type="ARBA" id="ARBA00004251"/>
    </source>
</evidence>
<evidence type="ECO:0000256" key="5">
    <source>
        <dbReference type="ARBA" id="ARBA00022473"/>
    </source>
</evidence>
<evidence type="ECO:0000256" key="15">
    <source>
        <dbReference type="ARBA" id="ARBA00022777"/>
    </source>
</evidence>
<evidence type="ECO:0000256" key="11">
    <source>
        <dbReference type="ARBA" id="ARBA00022692"/>
    </source>
</evidence>
<keyword evidence="11 25" id="KW-0812">Transmembrane</keyword>
<comment type="catalytic activity">
    <reaction evidence="21">
        <text>L-threonyl-[protein] + ATP = O-phospho-L-threonyl-[protein] + ADP + H(+)</text>
        <dbReference type="Rhea" id="RHEA:46608"/>
        <dbReference type="Rhea" id="RHEA-COMP:11060"/>
        <dbReference type="Rhea" id="RHEA-COMP:11605"/>
        <dbReference type="ChEBI" id="CHEBI:15378"/>
        <dbReference type="ChEBI" id="CHEBI:30013"/>
        <dbReference type="ChEBI" id="CHEBI:30616"/>
        <dbReference type="ChEBI" id="CHEBI:61977"/>
        <dbReference type="ChEBI" id="CHEBI:456216"/>
        <dbReference type="EC" id="2.7.11.1"/>
    </reaction>
</comment>
<dbReference type="PROSITE" id="PS00108">
    <property type="entry name" value="PROTEIN_KINASE_ST"/>
    <property type="match status" value="1"/>
</dbReference>
<dbReference type="GO" id="GO:0005524">
    <property type="term" value="F:ATP binding"/>
    <property type="evidence" value="ECO:0007669"/>
    <property type="project" value="UniProtKB-UniRule"/>
</dbReference>
<evidence type="ECO:0000259" key="26">
    <source>
        <dbReference type="PROSITE" id="PS50011"/>
    </source>
</evidence>
<evidence type="ECO:0000256" key="3">
    <source>
        <dbReference type="ARBA" id="ARBA00009592"/>
    </source>
</evidence>
<dbReference type="GO" id="GO:0005886">
    <property type="term" value="C:plasma membrane"/>
    <property type="evidence" value="ECO:0007669"/>
    <property type="project" value="UniProtKB-SubCell"/>
</dbReference>
<evidence type="ECO:0000313" key="28">
    <source>
        <dbReference type="Proteomes" id="UP000501690"/>
    </source>
</evidence>
<dbReference type="GO" id="GO:0009414">
    <property type="term" value="P:response to water deprivation"/>
    <property type="evidence" value="ECO:0007669"/>
    <property type="project" value="UniProtKB-ARBA"/>
</dbReference>
<keyword evidence="13" id="KW-0677">Repeat</keyword>
<feature type="compositionally biased region" description="Low complexity" evidence="24">
    <location>
        <begin position="12"/>
        <end position="27"/>
    </location>
</feature>
<keyword evidence="5" id="KW-0217">Developmental protein</keyword>
<evidence type="ECO:0000256" key="25">
    <source>
        <dbReference type="SAM" id="Phobius"/>
    </source>
</evidence>
<keyword evidence="6" id="KW-1003">Cell membrane</keyword>
<dbReference type="FunFam" id="3.80.10.10:FF:000383">
    <property type="entry name" value="Leucine-rich repeat receptor protein kinase EMS1"/>
    <property type="match status" value="1"/>
</dbReference>
<sequence length="1158" mass="124832">MFSASSLTITFSSSSSSPPHPPSSSSHCGSVIKGNSLMQFLFLVFVVLLTLQNDAVAIDSDKSALLRMKASLSDPAGVLSTWTTADGSDSSHSGHCYWSGVLCDANSRVVAVNVTGNGANRTSHPCSDSSKFPLYGFGIRRTCKGSKGSLFGNVSSVGFNFISELTELRVLSLPFNALEGEIPEAIWGMEKLEVLDLEGNLISGYLPLRINGLRKLRVLNLGFNRIIGEVPSSIASLESLEVLNLAGNELNGSVPGFVGRLRGVYLSFNQFSGVVPREIGENCWKLEHLDLSGNSLVQGIPVSLGNCERLRTLLLYSNLLEEGIPGELGKLKSLEVLDVSRNTLSGSVPGELGNCSELSVLVLSNLFDPRGDVAGDFGKLGSVNDELNYFEGSMPVEVLSLPKLRILWAPMVNLEGSFQGNWGGCQSLEMVNLAQNFFSGEFPNRLGVCKRLHFLDLSGNNLTGVLSKELHVPCMSVFDVSGNMLSGSVPDFSNTVCPPVPSWNGNLFEDGNVSSPYASFFLSMVHERSLFTSMGGIGTSVVHNFGQNSFTGIQSLPLPHDRLGKKNGYTFLVGGNILTGTFPTYLFEKCDRLDAFLLNASYNNISGHIPSNISRMCRSLKFLDVSGNQLAGPIPVDLGNIVSLVSLNLSRNQLQGQIPTSLGQMKNLKFLSLAGNKLNGSIPTSLGQLYSLEVFDLSSNSLTGEIPKAIENMRNLTDVFLNNNNLSGHIPDGLAHVTSLSVFNVSFNNLSGYLPSNSGLFKCSSAVGNPYLSPCRGVSLAVPSGNQPGPIDSNSYNSETEQATGKKSGTDFSSIEIASITSASAIVSVLIALIILFFYTRKWKPRSRVVGSTRKEVTVFTDIGVPLTFESVVQATGNFNAGNCIGSGGFGATYKAEIASGILVAVKRLAVGRFQGVQQFDAEIKTLGRLHHPNLVTLIGYHACETEMFLIYNYLPGGNLEKFIHERSTRAVDWRILHKIALDIARALAYLHDQCVPRVLHRDVKPSNILLDDDFNAYLSDFGLARLLGTSETHATTGVAGTFGYVAPEYAMTCRVSDKADVYSYGVVLLELLSDKKALDPSFSSFGNGFNIVAWACMLLKQGRANEFFTAGLWEAGPGDDLVEVLHLAIVCTVDSLSTRPTMKQVVRRLKQLQPPSC</sequence>
<dbReference type="InterPro" id="IPR017441">
    <property type="entry name" value="Protein_kinase_ATP_BS"/>
</dbReference>
<dbReference type="PROSITE" id="PS00107">
    <property type="entry name" value="PROTEIN_KINASE_ATP"/>
    <property type="match status" value="1"/>
</dbReference>
<evidence type="ECO:0000256" key="12">
    <source>
        <dbReference type="ARBA" id="ARBA00022729"/>
    </source>
</evidence>
<dbReference type="PANTHER" id="PTHR48056:SF63">
    <property type="entry name" value="PROTEIN KINASE DOMAIN-CONTAINING PROTEIN"/>
    <property type="match status" value="1"/>
</dbReference>
<keyword evidence="20" id="KW-0325">Glycoprotein</keyword>
<dbReference type="InterPro" id="IPR050647">
    <property type="entry name" value="Plant_LRR-RLKs"/>
</dbReference>
<evidence type="ECO:0000313" key="27">
    <source>
        <dbReference type="EMBL" id="QCD92699.1"/>
    </source>
</evidence>
<gene>
    <name evidence="27" type="ORF">DEO72_LG5g767</name>
</gene>
<dbReference type="CDD" id="cd14066">
    <property type="entry name" value="STKc_IRAK"/>
    <property type="match status" value="1"/>
</dbReference>
<keyword evidence="19 27" id="KW-0675">Receptor</keyword>
<keyword evidence="18 25" id="KW-0472">Membrane</keyword>
<dbReference type="FunFam" id="3.80.10.10:FF:000041">
    <property type="entry name" value="LRR receptor-like serine/threonine-protein kinase ERECTA"/>
    <property type="match status" value="1"/>
</dbReference>
<dbReference type="AlphaFoldDB" id="A0A4D6LUH5"/>
<dbReference type="GO" id="GO:0009945">
    <property type="term" value="P:radial axis specification"/>
    <property type="evidence" value="ECO:0007669"/>
    <property type="project" value="UniProtKB-ARBA"/>
</dbReference>
<keyword evidence="16 23" id="KW-0067">ATP-binding</keyword>
<dbReference type="Gene3D" id="3.30.200.20">
    <property type="entry name" value="Phosphorylase Kinase, domain 1"/>
    <property type="match status" value="1"/>
</dbReference>
<dbReference type="Pfam" id="PF00069">
    <property type="entry name" value="Pkinase"/>
    <property type="match status" value="1"/>
</dbReference>
<name>A0A4D6LUH5_VIGUN</name>
<dbReference type="InterPro" id="IPR032675">
    <property type="entry name" value="LRR_dom_sf"/>
</dbReference>
<evidence type="ECO:0000256" key="6">
    <source>
        <dbReference type="ARBA" id="ARBA00022475"/>
    </source>
</evidence>
<feature type="domain" description="Protein kinase" evidence="26">
    <location>
        <begin position="879"/>
        <end position="1153"/>
    </location>
</feature>
<dbReference type="GO" id="GO:0009409">
    <property type="term" value="P:response to cold"/>
    <property type="evidence" value="ECO:0007669"/>
    <property type="project" value="UniProtKB-ARBA"/>
</dbReference>
<keyword evidence="28" id="KW-1185">Reference proteome</keyword>
<dbReference type="InterPro" id="IPR011009">
    <property type="entry name" value="Kinase-like_dom_sf"/>
</dbReference>
<evidence type="ECO:0000256" key="23">
    <source>
        <dbReference type="PROSITE-ProRule" id="PRU10141"/>
    </source>
</evidence>
<dbReference type="InterPro" id="IPR001611">
    <property type="entry name" value="Leu-rich_rpt"/>
</dbReference>
<evidence type="ECO:0000256" key="8">
    <source>
        <dbReference type="ARBA" id="ARBA00022553"/>
    </source>
</evidence>
<dbReference type="Proteomes" id="UP000501690">
    <property type="component" value="Linkage Group LG5"/>
</dbReference>
<dbReference type="SUPFAM" id="SSF52058">
    <property type="entry name" value="L domain-like"/>
    <property type="match status" value="2"/>
</dbReference>
<dbReference type="OrthoDB" id="1896041at2759"/>
<dbReference type="FunFam" id="3.80.10.10:FF:000654">
    <property type="entry name" value="LRR receptor-like serine/threonine-protein kinase RPK2"/>
    <property type="match status" value="1"/>
</dbReference>
<dbReference type="Pfam" id="PF08263">
    <property type="entry name" value="LRRNT_2"/>
    <property type="match status" value="1"/>
</dbReference>
<keyword evidence="10" id="KW-0808">Transferase</keyword>
<evidence type="ECO:0000256" key="13">
    <source>
        <dbReference type="ARBA" id="ARBA00022737"/>
    </source>
</evidence>
<protein>
    <recommendedName>
        <fullName evidence="4">non-specific serine/threonine protein kinase</fullName>
        <ecNumber evidence="4">2.7.11.1</ecNumber>
    </recommendedName>
</protein>
<dbReference type="SMART" id="SM00369">
    <property type="entry name" value="LRR_TYP"/>
    <property type="match status" value="9"/>
</dbReference>
<evidence type="ECO:0000256" key="20">
    <source>
        <dbReference type="ARBA" id="ARBA00023180"/>
    </source>
</evidence>
<dbReference type="SMART" id="SM00220">
    <property type="entry name" value="S_TKc"/>
    <property type="match status" value="1"/>
</dbReference>
<keyword evidence="7" id="KW-0723">Serine/threonine-protein kinase</keyword>
<dbReference type="EMBL" id="CP039349">
    <property type="protein sequence ID" value="QCD92699.1"/>
    <property type="molecule type" value="Genomic_DNA"/>
</dbReference>
<evidence type="ECO:0000256" key="19">
    <source>
        <dbReference type="ARBA" id="ARBA00023170"/>
    </source>
</evidence>
<organism evidence="27 28">
    <name type="scientific">Vigna unguiculata</name>
    <name type="common">Cowpea</name>
    <dbReference type="NCBI Taxonomy" id="3917"/>
    <lineage>
        <taxon>Eukaryota</taxon>
        <taxon>Viridiplantae</taxon>
        <taxon>Streptophyta</taxon>
        <taxon>Embryophyta</taxon>
        <taxon>Tracheophyta</taxon>
        <taxon>Spermatophyta</taxon>
        <taxon>Magnoliopsida</taxon>
        <taxon>eudicotyledons</taxon>
        <taxon>Gunneridae</taxon>
        <taxon>Pentapetalae</taxon>
        <taxon>rosids</taxon>
        <taxon>fabids</taxon>
        <taxon>Fabales</taxon>
        <taxon>Fabaceae</taxon>
        <taxon>Papilionoideae</taxon>
        <taxon>50 kb inversion clade</taxon>
        <taxon>NPAAA clade</taxon>
        <taxon>indigoferoid/millettioid clade</taxon>
        <taxon>Phaseoleae</taxon>
        <taxon>Vigna</taxon>
    </lineage>
</organism>
<keyword evidence="15 27" id="KW-0418">Kinase</keyword>
<evidence type="ECO:0000256" key="16">
    <source>
        <dbReference type="ARBA" id="ARBA00022840"/>
    </source>
</evidence>
<evidence type="ECO:0000256" key="18">
    <source>
        <dbReference type="ARBA" id="ARBA00023136"/>
    </source>
</evidence>